<evidence type="ECO:0000259" key="3">
    <source>
        <dbReference type="PROSITE" id="PS52006"/>
    </source>
</evidence>
<feature type="signal peptide" evidence="1">
    <location>
        <begin position="1"/>
        <end position="20"/>
    </location>
</feature>
<dbReference type="PROSITE" id="PS52006">
    <property type="entry name" value="GH64"/>
    <property type="match status" value="1"/>
</dbReference>
<feature type="domain" description="CBM56" evidence="2">
    <location>
        <begin position="18"/>
        <end position="106"/>
    </location>
</feature>
<evidence type="ECO:0000313" key="4">
    <source>
        <dbReference type="EMBL" id="MFC0548328.1"/>
    </source>
</evidence>
<dbReference type="Gene3D" id="2.60.110.10">
    <property type="entry name" value="Thaumatin"/>
    <property type="match status" value="1"/>
</dbReference>
<dbReference type="CDD" id="cd09214">
    <property type="entry name" value="GH64-like"/>
    <property type="match status" value="1"/>
</dbReference>
<dbReference type="GO" id="GO:0016787">
    <property type="term" value="F:hydrolase activity"/>
    <property type="evidence" value="ECO:0007669"/>
    <property type="project" value="UniProtKB-KW"/>
</dbReference>
<name>A0ABV6N6V7_9PSEU</name>
<gene>
    <name evidence="4" type="ORF">ACFFH7_42940</name>
</gene>
<dbReference type="InterPro" id="IPR042517">
    <property type="entry name" value="Glyco_hydro_64_N_2"/>
</dbReference>
<proteinExistence type="predicted"/>
<dbReference type="InterPro" id="IPR047569">
    <property type="entry name" value="CBM56"/>
</dbReference>
<dbReference type="Pfam" id="PF16483">
    <property type="entry name" value="Glyco_hydro_64"/>
    <property type="match status" value="1"/>
</dbReference>
<accession>A0ABV6N6V7</accession>
<dbReference type="Proteomes" id="UP001589810">
    <property type="component" value="Unassembled WGS sequence"/>
</dbReference>
<reference evidence="4 5" key="1">
    <citation type="submission" date="2024-09" db="EMBL/GenBank/DDBJ databases">
        <authorList>
            <person name="Sun Q."/>
            <person name="Mori K."/>
        </authorList>
    </citation>
    <scope>NUCLEOTIDE SEQUENCE [LARGE SCALE GENOMIC DNA]</scope>
    <source>
        <strain evidence="4 5">TBRC 1432</strain>
    </source>
</reference>
<evidence type="ECO:0000259" key="2">
    <source>
        <dbReference type="PROSITE" id="PS52005"/>
    </source>
</evidence>
<sequence>MLRFLAVALTAALVSATPAAADYTQSVAPVSATQARFTFTPTTPAALVDVHYLNNGTNQQNFRMTNNGGVWQKTVDGLSAGTVLDYWFTYEKGGPLYDTPHFTYTQGGGSGGGGTGGFPLVLKNNTGGRWSNSQIYVMVLGQVTPGQWSYLKADGTMTHISHLDATAPNHLTKNGVNYANMAFTLAQASTISLPASMYGGRIYLSLGTPMYIPISPDDNGWGGPDLRNPNDPNGDVYFDWYEYTYVNGSVSYGGNTTQVDMFGFPMTARLQQTAIGYDQTVGITATRAQVMAQYAASVGPAFTGLANTYRIVAPRSSNSFWPGGAQANYLQSSIDQVWNQYTATQFTLTRLGVTFTGRVVNGQLQFTRNGVGPFVLAKPTTTDVVQCAGALANGGMTDVARELGAEFCAAFNRGVAQNTANWYNPAAYYTNSVQNDYAKFFHTVGIDHRAYAFAYDDVNDQSSVKVLPNANPPTSLTLTVGW</sequence>
<dbReference type="PANTHER" id="PTHR38165:SF1">
    <property type="entry name" value="GLUCANASE B"/>
    <property type="match status" value="1"/>
</dbReference>
<dbReference type="Pfam" id="PF22184">
    <property type="entry name" value="CBM_56"/>
    <property type="match status" value="1"/>
</dbReference>
<feature type="chain" id="PRO_5047341575" evidence="1">
    <location>
        <begin position="21"/>
        <end position="482"/>
    </location>
</feature>
<dbReference type="EMBL" id="JBHLUD010000015">
    <property type="protein sequence ID" value="MFC0548328.1"/>
    <property type="molecule type" value="Genomic_DNA"/>
</dbReference>
<dbReference type="InterPro" id="IPR032477">
    <property type="entry name" value="Glyco_hydro_64"/>
</dbReference>
<evidence type="ECO:0000313" key="5">
    <source>
        <dbReference type="Proteomes" id="UP001589810"/>
    </source>
</evidence>
<protein>
    <submittedName>
        <fullName evidence="4">Glycoside hydrolase family 64 protein</fullName>
    </submittedName>
</protein>
<keyword evidence="1" id="KW-0732">Signal</keyword>
<dbReference type="RefSeq" id="WP_273937826.1">
    <property type="nucleotide sequence ID" value="NZ_CP097263.1"/>
</dbReference>
<evidence type="ECO:0000256" key="1">
    <source>
        <dbReference type="SAM" id="SignalP"/>
    </source>
</evidence>
<dbReference type="InterPro" id="IPR037176">
    <property type="entry name" value="Osmotin/thaumatin-like_sf"/>
</dbReference>
<dbReference type="PROSITE" id="PS52005">
    <property type="entry name" value="CBM56"/>
    <property type="match status" value="1"/>
</dbReference>
<comment type="caution">
    <text evidence="4">The sequence shown here is derived from an EMBL/GenBank/DDBJ whole genome shotgun (WGS) entry which is preliminary data.</text>
</comment>
<organism evidence="4 5">
    <name type="scientific">Kutzneria chonburiensis</name>
    <dbReference type="NCBI Taxonomy" id="1483604"/>
    <lineage>
        <taxon>Bacteria</taxon>
        <taxon>Bacillati</taxon>
        <taxon>Actinomycetota</taxon>
        <taxon>Actinomycetes</taxon>
        <taxon>Pseudonocardiales</taxon>
        <taxon>Pseudonocardiaceae</taxon>
        <taxon>Kutzneria</taxon>
    </lineage>
</organism>
<keyword evidence="5" id="KW-1185">Reference proteome</keyword>
<dbReference type="Gene3D" id="3.30.920.50">
    <property type="entry name" value="Beta-1,3-glucanase, C-terminal domain"/>
    <property type="match status" value="1"/>
</dbReference>
<dbReference type="PANTHER" id="PTHR38165">
    <property type="match status" value="1"/>
</dbReference>
<feature type="domain" description="GH64" evidence="3">
    <location>
        <begin position="115"/>
        <end position="482"/>
    </location>
</feature>
<keyword evidence="4" id="KW-0378">Hydrolase</keyword>
<dbReference type="InterPro" id="IPR037398">
    <property type="entry name" value="Glyco_hydro_64_fam"/>
</dbReference>